<dbReference type="InterPro" id="IPR042261">
    <property type="entry name" value="Lsr2-like_dimerization"/>
</dbReference>
<sequence>MAERIQVELVDDIDGSPAQHTVTFALDGVTYEIDLSERNAQRLRAVFERYIERARSPQGAPRSTRAQEREERETRQANRQLTEQIRGAAQRTREHLNQKAQEAAAAVDEPGEEAGELPALQLSQEESVQQESPVPAVSLPQFSSAVD</sequence>
<dbReference type="Proteomes" id="UP001500729">
    <property type="component" value="Unassembled WGS sequence"/>
</dbReference>
<evidence type="ECO:0000259" key="2">
    <source>
        <dbReference type="Pfam" id="PF11774"/>
    </source>
</evidence>
<name>A0ABN1D9N9_SACER</name>
<evidence type="ECO:0000313" key="3">
    <source>
        <dbReference type="EMBL" id="GAA0537474.1"/>
    </source>
</evidence>
<dbReference type="RefSeq" id="WP_011873311.1">
    <property type="nucleotide sequence ID" value="NZ_BAAAGS010000027.1"/>
</dbReference>
<keyword evidence="4" id="KW-1185">Reference proteome</keyword>
<accession>A0ABN1D9N9</accession>
<reference evidence="3 4" key="1">
    <citation type="journal article" date="2019" name="Int. J. Syst. Evol. Microbiol.">
        <title>The Global Catalogue of Microorganisms (GCM) 10K type strain sequencing project: providing services to taxonomists for standard genome sequencing and annotation.</title>
        <authorList>
            <consortium name="The Broad Institute Genomics Platform"/>
            <consortium name="The Broad Institute Genome Sequencing Center for Infectious Disease"/>
            <person name="Wu L."/>
            <person name="Ma J."/>
        </authorList>
    </citation>
    <scope>NUCLEOTIDE SEQUENCE [LARGE SCALE GENOMIC DNA]</scope>
    <source>
        <strain evidence="3 4">JCM 10303</strain>
    </source>
</reference>
<dbReference type="EMBL" id="BAAAGS010000027">
    <property type="protein sequence ID" value="GAA0537474.1"/>
    <property type="molecule type" value="Genomic_DNA"/>
</dbReference>
<comment type="caution">
    <text evidence="3">The sequence shown here is derived from an EMBL/GenBank/DDBJ whole genome shotgun (WGS) entry which is preliminary data.</text>
</comment>
<feature type="compositionally biased region" description="Low complexity" evidence="1">
    <location>
        <begin position="120"/>
        <end position="135"/>
    </location>
</feature>
<proteinExistence type="predicted"/>
<organism evidence="3 4">
    <name type="scientific">Saccharopolyspora erythraea</name>
    <name type="common">Streptomyces erythraeus</name>
    <dbReference type="NCBI Taxonomy" id="1836"/>
    <lineage>
        <taxon>Bacteria</taxon>
        <taxon>Bacillati</taxon>
        <taxon>Actinomycetota</taxon>
        <taxon>Actinomycetes</taxon>
        <taxon>Pseudonocardiales</taxon>
        <taxon>Pseudonocardiaceae</taxon>
        <taxon>Saccharopolyspora</taxon>
    </lineage>
</organism>
<feature type="region of interest" description="Disordered" evidence="1">
    <location>
        <begin position="53"/>
        <end position="147"/>
    </location>
</feature>
<protein>
    <submittedName>
        <fullName evidence="3">Lsr2 family protein</fullName>
    </submittedName>
</protein>
<dbReference type="Pfam" id="PF11774">
    <property type="entry name" value="Lsr2"/>
    <property type="match status" value="1"/>
</dbReference>
<feature type="compositionally biased region" description="Basic and acidic residues" evidence="1">
    <location>
        <begin position="65"/>
        <end position="76"/>
    </location>
</feature>
<evidence type="ECO:0000256" key="1">
    <source>
        <dbReference type="SAM" id="MobiDB-lite"/>
    </source>
</evidence>
<feature type="domain" description="Lsr2 dimerization" evidence="2">
    <location>
        <begin position="1"/>
        <end position="55"/>
    </location>
</feature>
<gene>
    <name evidence="3" type="ORF">GCM10009533_40860</name>
</gene>
<evidence type="ECO:0000313" key="4">
    <source>
        <dbReference type="Proteomes" id="UP001500729"/>
    </source>
</evidence>
<dbReference type="InterPro" id="IPR024412">
    <property type="entry name" value="Lsr2_dim_dom"/>
</dbReference>
<dbReference type="Gene3D" id="3.30.60.230">
    <property type="entry name" value="Lsr2, dimerization domain"/>
    <property type="match status" value="1"/>
</dbReference>